<accession>A0A2P4YD66</accession>
<gene>
    <name evidence="2" type="ORF">PHPALM_7126</name>
</gene>
<protein>
    <submittedName>
        <fullName evidence="2">Uncharacterized protein</fullName>
    </submittedName>
</protein>
<dbReference type="AlphaFoldDB" id="A0A2P4YD66"/>
<dbReference type="EMBL" id="NCKW01003672">
    <property type="protein sequence ID" value="POM75731.1"/>
    <property type="molecule type" value="Genomic_DNA"/>
</dbReference>
<evidence type="ECO:0000256" key="1">
    <source>
        <dbReference type="SAM" id="MobiDB-lite"/>
    </source>
</evidence>
<evidence type="ECO:0000313" key="2">
    <source>
        <dbReference type="EMBL" id="POM75731.1"/>
    </source>
</evidence>
<feature type="region of interest" description="Disordered" evidence="1">
    <location>
        <begin position="115"/>
        <end position="144"/>
    </location>
</feature>
<comment type="caution">
    <text evidence="2">The sequence shown here is derived from an EMBL/GenBank/DDBJ whole genome shotgun (WGS) entry which is preliminary data.</text>
</comment>
<evidence type="ECO:0000313" key="3">
    <source>
        <dbReference type="Proteomes" id="UP000237271"/>
    </source>
</evidence>
<proteinExistence type="predicted"/>
<keyword evidence="3" id="KW-1185">Reference proteome</keyword>
<dbReference type="Proteomes" id="UP000237271">
    <property type="component" value="Unassembled WGS sequence"/>
</dbReference>
<reference evidence="2 3" key="1">
    <citation type="journal article" date="2017" name="Genome Biol. Evol.">
        <title>Phytophthora megakarya and P. palmivora, closely related causal agents of cacao black pod rot, underwent increases in genome sizes and gene numbers by different mechanisms.</title>
        <authorList>
            <person name="Ali S.S."/>
            <person name="Shao J."/>
            <person name="Lary D.J."/>
            <person name="Kronmiller B."/>
            <person name="Shen D."/>
            <person name="Strem M.D."/>
            <person name="Amoako-Attah I."/>
            <person name="Akrofi A.Y."/>
            <person name="Begoude B.A."/>
            <person name="Ten Hoopen G.M."/>
            <person name="Coulibaly K."/>
            <person name="Kebe B.I."/>
            <person name="Melnick R.L."/>
            <person name="Guiltinan M.J."/>
            <person name="Tyler B.M."/>
            <person name="Meinhardt L.W."/>
            <person name="Bailey B.A."/>
        </authorList>
    </citation>
    <scope>NUCLEOTIDE SEQUENCE [LARGE SCALE GENOMIC DNA]</scope>
    <source>
        <strain evidence="3">sbr112.9</strain>
    </source>
</reference>
<name>A0A2P4YD66_9STRA</name>
<sequence length="231" mass="25791">MEVLAILPSEFWGSSISMTEEWFTIENVEVSLRRVFGDRSRKEISMLTTKMRPVTINAAKKFTGKKRSKDESAEQPSRECFLLFRVMAEDCDPKRPGGKLLRSNIRATPLAKKKRLMTVKKGAKPTTEKMSSNQDEDRTPAEAASFDSQLEKVIKEADEFEYKETVPASEGSENEAPMTSMNIDVEGLGTQQARTEGGSASLAKMERNMVAEKATIPLHTLHMDSVGKIKP</sequence>
<dbReference type="OrthoDB" id="125567at2759"/>
<organism evidence="2 3">
    <name type="scientific">Phytophthora palmivora</name>
    <dbReference type="NCBI Taxonomy" id="4796"/>
    <lineage>
        <taxon>Eukaryota</taxon>
        <taxon>Sar</taxon>
        <taxon>Stramenopiles</taxon>
        <taxon>Oomycota</taxon>
        <taxon>Peronosporomycetes</taxon>
        <taxon>Peronosporales</taxon>
        <taxon>Peronosporaceae</taxon>
        <taxon>Phytophthora</taxon>
    </lineage>
</organism>